<dbReference type="AlphaFoldDB" id="A0A1I7L5H3"/>
<evidence type="ECO:0000256" key="4">
    <source>
        <dbReference type="PIRSR" id="PIRSR606225-1"/>
    </source>
</evidence>
<keyword evidence="2 6" id="KW-0413">Isomerase</keyword>
<proteinExistence type="inferred from homology"/>
<evidence type="ECO:0000259" key="8">
    <source>
        <dbReference type="SMART" id="SM00363"/>
    </source>
</evidence>
<evidence type="ECO:0000256" key="2">
    <source>
        <dbReference type="ARBA" id="ARBA00023235"/>
    </source>
</evidence>
<accession>A0A1I7L5H3</accession>
<feature type="domain" description="RNA-binding S4" evidence="8">
    <location>
        <begin position="40"/>
        <end position="103"/>
    </location>
</feature>
<evidence type="ECO:0000256" key="1">
    <source>
        <dbReference type="ARBA" id="ARBA00010876"/>
    </source>
</evidence>
<feature type="region of interest" description="Disordered" evidence="7">
    <location>
        <begin position="340"/>
        <end position="361"/>
    </location>
</feature>
<dbReference type="InterPro" id="IPR050188">
    <property type="entry name" value="RluA_PseudoU_synthase"/>
</dbReference>
<sequence length="361" mass="39860">MTLTNNEIDADADAEFLGEDEVVDALAPIVLELSPDSCGERLDKVISKLVPQFSRVRLQMWIEEGFVTVDGKPSKTKATVYGDEKVVILPQPDQDSEAYKPEPMALNIVFEDEHLIVVNKPAGLVVHPGSGNWSGTLLNGLLHHCPQLTGVPRAGIVHRLDKDTSGLMVVGKTLASQTDLVRQLQARTVKREYWALVWGTPQKGGTMNASMGRHPKDRVKMAVSTSLGSKPAITHYERIESGLLDRRPVSLVQCRLETGRTHQIRVHMAHLGFPLVGDYVYGKPHLTHFFPRQALQARRLGLVHPATGEACEWRVPLADDFAALIESAGIANPGLNDVGGDIEEQYDYDYGDDFDDEEDDE</sequence>
<name>A0A1I7L5H3_9BURK</name>
<protein>
    <recommendedName>
        <fullName evidence="6">Pseudouridine synthase</fullName>
        <ecNumber evidence="6">5.4.99.-</ecNumber>
    </recommendedName>
</protein>
<dbReference type="Pfam" id="PF01479">
    <property type="entry name" value="S4"/>
    <property type="match status" value="1"/>
</dbReference>
<dbReference type="EMBL" id="FPBO01000023">
    <property type="protein sequence ID" value="SFV04950.1"/>
    <property type="molecule type" value="Genomic_DNA"/>
</dbReference>
<dbReference type="EC" id="5.4.99.-" evidence="6"/>
<dbReference type="Pfam" id="PF00849">
    <property type="entry name" value="PseudoU_synth_2"/>
    <property type="match status" value="1"/>
</dbReference>
<feature type="active site" evidence="4">
    <location>
        <position position="161"/>
    </location>
</feature>
<comment type="catalytic activity">
    <reaction evidence="6">
        <text>a uridine in RNA = a pseudouridine in RNA</text>
        <dbReference type="Rhea" id="RHEA:48348"/>
        <dbReference type="Rhea" id="RHEA-COMP:12068"/>
        <dbReference type="Rhea" id="RHEA-COMP:12069"/>
        <dbReference type="ChEBI" id="CHEBI:65314"/>
        <dbReference type="ChEBI" id="CHEBI:65315"/>
    </reaction>
</comment>
<dbReference type="STRING" id="1035707.SAMN05216552_102378"/>
<reference evidence="10" key="1">
    <citation type="submission" date="2016-10" db="EMBL/GenBank/DDBJ databases">
        <authorList>
            <person name="Varghese N."/>
            <person name="Submissions S."/>
        </authorList>
    </citation>
    <scope>NUCLEOTIDE SEQUENCE [LARGE SCALE GENOMIC DNA]</scope>
    <source>
        <strain evidence="10">CGMCC 1.11014</strain>
    </source>
</reference>
<comment type="function">
    <text evidence="6">Responsible for synthesis of pseudouridine from uracil.</text>
</comment>
<dbReference type="InterPro" id="IPR020103">
    <property type="entry name" value="PsdUridine_synth_cat_dom_sf"/>
</dbReference>
<dbReference type="GO" id="GO:0160140">
    <property type="term" value="F:23S rRNA pseudouridine(1911/1915/1917) synthase activity"/>
    <property type="evidence" value="ECO:0007669"/>
    <property type="project" value="UniProtKB-EC"/>
</dbReference>
<evidence type="ECO:0000256" key="5">
    <source>
        <dbReference type="PROSITE-ProRule" id="PRU00182"/>
    </source>
</evidence>
<dbReference type="PANTHER" id="PTHR21600">
    <property type="entry name" value="MITOCHONDRIAL RNA PSEUDOURIDINE SYNTHASE"/>
    <property type="match status" value="1"/>
</dbReference>
<dbReference type="InterPro" id="IPR006224">
    <property type="entry name" value="PsdUridine_synth_RluA-like_CS"/>
</dbReference>
<dbReference type="InterPro" id="IPR006225">
    <property type="entry name" value="PsdUridine_synth_RluC/D"/>
</dbReference>
<dbReference type="Proteomes" id="UP000199391">
    <property type="component" value="Unassembled WGS sequence"/>
</dbReference>
<comment type="catalytic activity">
    <reaction evidence="3">
        <text>uridine(1911/1915/1917) in 23S rRNA = pseudouridine(1911/1915/1917) in 23S rRNA</text>
        <dbReference type="Rhea" id="RHEA:42524"/>
        <dbReference type="Rhea" id="RHEA-COMP:10097"/>
        <dbReference type="Rhea" id="RHEA-COMP:10098"/>
        <dbReference type="ChEBI" id="CHEBI:65314"/>
        <dbReference type="ChEBI" id="CHEBI:65315"/>
        <dbReference type="EC" id="5.4.99.23"/>
    </reaction>
</comment>
<evidence type="ECO:0000313" key="9">
    <source>
        <dbReference type="EMBL" id="SFV04950.1"/>
    </source>
</evidence>
<dbReference type="PROSITE" id="PS01129">
    <property type="entry name" value="PSI_RLU"/>
    <property type="match status" value="1"/>
</dbReference>
<comment type="similarity">
    <text evidence="1 6">Belongs to the pseudouridine synthase RluA family.</text>
</comment>
<dbReference type="InterPro" id="IPR036986">
    <property type="entry name" value="S4_RNA-bd_sf"/>
</dbReference>
<evidence type="ECO:0000256" key="7">
    <source>
        <dbReference type="SAM" id="MobiDB-lite"/>
    </source>
</evidence>
<dbReference type="GO" id="GO:0000455">
    <property type="term" value="P:enzyme-directed rRNA pseudouridine synthesis"/>
    <property type="evidence" value="ECO:0007669"/>
    <property type="project" value="UniProtKB-ARBA"/>
</dbReference>
<dbReference type="Gene3D" id="3.10.290.10">
    <property type="entry name" value="RNA-binding S4 domain"/>
    <property type="match status" value="1"/>
</dbReference>
<dbReference type="GO" id="GO:0003723">
    <property type="term" value="F:RNA binding"/>
    <property type="evidence" value="ECO:0007669"/>
    <property type="project" value="UniProtKB-KW"/>
</dbReference>
<dbReference type="PANTHER" id="PTHR21600:SF44">
    <property type="entry name" value="RIBOSOMAL LARGE SUBUNIT PSEUDOURIDINE SYNTHASE D"/>
    <property type="match status" value="1"/>
</dbReference>
<dbReference type="CDD" id="cd02869">
    <property type="entry name" value="PseudoU_synth_RluA_like"/>
    <property type="match status" value="1"/>
</dbReference>
<organism evidence="9 10">
    <name type="scientific">Pseudoduganella namucuonensis</name>
    <dbReference type="NCBI Taxonomy" id="1035707"/>
    <lineage>
        <taxon>Bacteria</taxon>
        <taxon>Pseudomonadati</taxon>
        <taxon>Pseudomonadota</taxon>
        <taxon>Betaproteobacteria</taxon>
        <taxon>Burkholderiales</taxon>
        <taxon>Oxalobacteraceae</taxon>
        <taxon>Telluria group</taxon>
        <taxon>Pseudoduganella</taxon>
    </lineage>
</organism>
<dbReference type="CDD" id="cd00165">
    <property type="entry name" value="S4"/>
    <property type="match status" value="1"/>
</dbReference>
<evidence type="ECO:0000256" key="6">
    <source>
        <dbReference type="RuleBase" id="RU362028"/>
    </source>
</evidence>
<gene>
    <name evidence="9" type="ORF">SAMN05216552_102378</name>
</gene>
<keyword evidence="5" id="KW-0694">RNA-binding</keyword>
<dbReference type="SUPFAM" id="SSF55174">
    <property type="entry name" value="Alpha-L RNA-binding motif"/>
    <property type="match status" value="1"/>
</dbReference>
<evidence type="ECO:0000256" key="3">
    <source>
        <dbReference type="ARBA" id="ARBA00036882"/>
    </source>
</evidence>
<dbReference type="NCBIfam" id="TIGR00005">
    <property type="entry name" value="rluA_subfam"/>
    <property type="match status" value="1"/>
</dbReference>
<dbReference type="PROSITE" id="PS50889">
    <property type="entry name" value="S4"/>
    <property type="match status" value="1"/>
</dbReference>
<keyword evidence="10" id="KW-1185">Reference proteome</keyword>
<evidence type="ECO:0000313" key="10">
    <source>
        <dbReference type="Proteomes" id="UP000199391"/>
    </source>
</evidence>
<dbReference type="SUPFAM" id="SSF55120">
    <property type="entry name" value="Pseudouridine synthase"/>
    <property type="match status" value="1"/>
</dbReference>
<dbReference type="InterPro" id="IPR006145">
    <property type="entry name" value="PsdUridine_synth_RsuA/RluA"/>
</dbReference>
<dbReference type="Gene3D" id="3.30.2350.10">
    <property type="entry name" value="Pseudouridine synthase"/>
    <property type="match status" value="1"/>
</dbReference>
<dbReference type="InterPro" id="IPR002942">
    <property type="entry name" value="S4_RNA-bd"/>
</dbReference>
<dbReference type="SMART" id="SM00363">
    <property type="entry name" value="S4"/>
    <property type="match status" value="1"/>
</dbReference>